<name>A0A9Q3BA88_9BASI</name>
<evidence type="ECO:0000313" key="2">
    <source>
        <dbReference type="Proteomes" id="UP000765509"/>
    </source>
</evidence>
<comment type="caution">
    <text evidence="1">The sequence shown here is derived from an EMBL/GenBank/DDBJ whole genome shotgun (WGS) entry which is preliminary data.</text>
</comment>
<organism evidence="1 2">
    <name type="scientific">Austropuccinia psidii MF-1</name>
    <dbReference type="NCBI Taxonomy" id="1389203"/>
    <lineage>
        <taxon>Eukaryota</taxon>
        <taxon>Fungi</taxon>
        <taxon>Dikarya</taxon>
        <taxon>Basidiomycota</taxon>
        <taxon>Pucciniomycotina</taxon>
        <taxon>Pucciniomycetes</taxon>
        <taxon>Pucciniales</taxon>
        <taxon>Sphaerophragmiaceae</taxon>
        <taxon>Austropuccinia</taxon>
    </lineage>
</organism>
<sequence>MTIHLWSKEHLYVLKRPLGSDERIPERIKWNKASYEAVNIITSHICPQVFIEVIKPKNIKNSHLLCSKINKEYASRRAVNRGQVWMDWID</sequence>
<evidence type="ECO:0000313" key="1">
    <source>
        <dbReference type="EMBL" id="MBW0461542.1"/>
    </source>
</evidence>
<reference evidence="1" key="1">
    <citation type="submission" date="2021-03" db="EMBL/GenBank/DDBJ databases">
        <title>Draft genome sequence of rust myrtle Austropuccinia psidii MF-1, a brazilian biotype.</title>
        <authorList>
            <person name="Quecine M.C."/>
            <person name="Pachon D.M.R."/>
            <person name="Bonatelli M.L."/>
            <person name="Correr F.H."/>
            <person name="Franceschini L.M."/>
            <person name="Leite T.F."/>
            <person name="Margarido G.R.A."/>
            <person name="Almeida C.A."/>
            <person name="Ferrarezi J.A."/>
            <person name="Labate C.A."/>
        </authorList>
    </citation>
    <scope>NUCLEOTIDE SEQUENCE</scope>
    <source>
        <strain evidence="1">MF-1</strain>
    </source>
</reference>
<dbReference type="AlphaFoldDB" id="A0A9Q3BA88"/>
<gene>
    <name evidence="1" type="ORF">O181_001257</name>
</gene>
<dbReference type="EMBL" id="AVOT02000178">
    <property type="protein sequence ID" value="MBW0461542.1"/>
    <property type="molecule type" value="Genomic_DNA"/>
</dbReference>
<keyword evidence="2" id="KW-1185">Reference proteome</keyword>
<proteinExistence type="predicted"/>
<accession>A0A9Q3BA88</accession>
<protein>
    <submittedName>
        <fullName evidence="1">Uncharacterized protein</fullName>
    </submittedName>
</protein>
<dbReference type="Proteomes" id="UP000765509">
    <property type="component" value="Unassembled WGS sequence"/>
</dbReference>